<dbReference type="Proteomes" id="UP000033423">
    <property type="component" value="Unassembled WGS sequence"/>
</dbReference>
<proteinExistence type="predicted"/>
<dbReference type="Gene3D" id="3.40.50.12580">
    <property type="match status" value="1"/>
</dbReference>
<keyword evidence="1" id="KW-1133">Transmembrane helix</keyword>
<keyword evidence="1" id="KW-0472">Membrane</keyword>
<evidence type="ECO:0000313" key="3">
    <source>
        <dbReference type="Proteomes" id="UP000033423"/>
    </source>
</evidence>
<evidence type="ECO:0000256" key="1">
    <source>
        <dbReference type="SAM" id="Phobius"/>
    </source>
</evidence>
<feature type="transmembrane region" description="Helical" evidence="1">
    <location>
        <begin position="188"/>
        <end position="205"/>
    </location>
</feature>
<accession>A0A0F3GJF1</accession>
<dbReference type="EMBL" id="LACI01002428">
    <property type="protein sequence ID" value="KJU82094.1"/>
    <property type="molecule type" value="Genomic_DNA"/>
</dbReference>
<sequence length="636" mass="74550">MAGKDIMKNMKTKEVQFKNSHLIICLVGRNVSKIKSLFYGTVSVPWLYFGEDYFKLRAVETKLGKEFERIDISHLLNDISNKVRIDFVNWIDNLNIENGKNIEWWFGTVSTRNIYVSSLFQCYCYIKVLESLWLIHKKKPSLIVVESLGLAMVIKKMALIQYEKVTFLYPLRALSKVFSKYKGFVLQWGYYISIMFIRLIAAYVSRSRVLYRRTPVHPIVIIDTFLFSDSLSDDGCFNDRYYPYLYEFIEKKGISIMVHPVLYGIGYRNYFSLYKKMRQNKVFFIVREDFLLFSDYLYTSLYPLKVILNRIKSIPLVDIDIMPVIKEDKLKDITASMEAVLIYRLFIRLGKTDLQPNFVIDWYENQVIDRALISAIRTAFPNVIIIGAQIFLHTPNTLNLYPIQSEVEASVTPHKIIIMNDAEKKNIMTYTDNIFCVTGASLRYSHLFQHKEENHNITDRRKTIMVLLPFHIGEAIELLERLYDGIKLFKHNVNILIKCHQCYTPEHIIKIFGQEKWSRHFITYIDTIKNALDRSDIVVSGNTSAIIEAAIYGIPVIYNMRQTVLNHNILTEFDIEYITEAFTSDELWKSIDIYLNISKEQRNSFKSVGMKLRERFFTPINEKSLDVFIPQNCIGI</sequence>
<gene>
    <name evidence="2" type="ORF">MBAV_005749</name>
</gene>
<evidence type="ECO:0000313" key="2">
    <source>
        <dbReference type="EMBL" id="KJU82094.1"/>
    </source>
</evidence>
<keyword evidence="1" id="KW-0812">Transmembrane</keyword>
<organism evidence="2 3">
    <name type="scientific">Candidatus Magnetobacterium bavaricum</name>
    <dbReference type="NCBI Taxonomy" id="29290"/>
    <lineage>
        <taxon>Bacteria</taxon>
        <taxon>Pseudomonadati</taxon>
        <taxon>Nitrospirota</taxon>
        <taxon>Thermodesulfovibrionia</taxon>
        <taxon>Thermodesulfovibrionales</taxon>
        <taxon>Candidatus Magnetobacteriaceae</taxon>
        <taxon>Candidatus Magnetobacterium</taxon>
    </lineage>
</organism>
<dbReference type="AlphaFoldDB" id="A0A0F3GJF1"/>
<comment type="caution">
    <text evidence="2">The sequence shown here is derived from an EMBL/GenBank/DDBJ whole genome shotgun (WGS) entry which is preliminary data.</text>
</comment>
<protein>
    <submittedName>
        <fullName evidence="2">Uncharacterized protein</fullName>
    </submittedName>
</protein>
<keyword evidence="3" id="KW-1185">Reference proteome</keyword>
<dbReference type="SUPFAM" id="SSF53756">
    <property type="entry name" value="UDP-Glycosyltransferase/glycogen phosphorylase"/>
    <property type="match status" value="1"/>
</dbReference>
<dbReference type="InterPro" id="IPR043148">
    <property type="entry name" value="TagF_C"/>
</dbReference>
<reference evidence="2 3" key="1">
    <citation type="submission" date="2015-02" db="EMBL/GenBank/DDBJ databases">
        <title>Single-cell genomics of uncultivated deep-branching MTB reveals a conserved set of magnetosome genes.</title>
        <authorList>
            <person name="Kolinko S."/>
            <person name="Richter M."/>
            <person name="Glockner F.O."/>
            <person name="Brachmann A."/>
            <person name="Schuler D."/>
        </authorList>
    </citation>
    <scope>NUCLEOTIDE SEQUENCE [LARGE SCALE GENOMIC DNA]</scope>
    <source>
        <strain evidence="2">TM-1</strain>
    </source>
</reference>
<name>A0A0F3GJF1_9BACT</name>